<keyword evidence="3" id="KW-1185">Reference proteome</keyword>
<gene>
    <name evidence="2" type="ORF">PAPYR_8627</name>
</gene>
<evidence type="ECO:0000313" key="2">
    <source>
        <dbReference type="EMBL" id="KAJ4456255.1"/>
    </source>
</evidence>
<sequence>MKRLSTCITEQNMLDASGRLQAANQKILHKKQHTASLQTRTATESSIRVARTQGSDKLRSFDGRNGSEDTEAPFTPDREAFTKACSTSFPSSTIFWDPVACPSARPPSPIRPDSPSHNFGILDGTFDHIARRADRSPGPAYDTRSCVDSNHPSPPKAVIPRENRDKFFDHRTPSPGPAYMYPVTVDSNHRMSPRAVIPRAEKSPNLFRAGEGSGHLPPPNVLDPVSPRSA</sequence>
<name>A0ABQ8UHF2_9EUKA</name>
<proteinExistence type="predicted"/>
<evidence type="ECO:0000313" key="3">
    <source>
        <dbReference type="Proteomes" id="UP001141327"/>
    </source>
</evidence>
<feature type="compositionally biased region" description="Basic and acidic residues" evidence="1">
    <location>
        <begin position="54"/>
        <end position="67"/>
    </location>
</feature>
<evidence type="ECO:0000256" key="1">
    <source>
        <dbReference type="SAM" id="MobiDB-lite"/>
    </source>
</evidence>
<dbReference type="Proteomes" id="UP001141327">
    <property type="component" value="Unassembled WGS sequence"/>
</dbReference>
<organism evidence="2 3">
    <name type="scientific">Paratrimastix pyriformis</name>
    <dbReference type="NCBI Taxonomy" id="342808"/>
    <lineage>
        <taxon>Eukaryota</taxon>
        <taxon>Metamonada</taxon>
        <taxon>Preaxostyla</taxon>
        <taxon>Paratrimastigidae</taxon>
        <taxon>Paratrimastix</taxon>
    </lineage>
</organism>
<feature type="compositionally biased region" description="Polar residues" evidence="1">
    <location>
        <begin position="34"/>
        <end position="46"/>
    </location>
</feature>
<accession>A0ABQ8UHF2</accession>
<feature type="region of interest" description="Disordered" evidence="1">
    <location>
        <begin position="30"/>
        <end position="74"/>
    </location>
</feature>
<protein>
    <submittedName>
        <fullName evidence="2">Uncharacterized protein</fullName>
    </submittedName>
</protein>
<dbReference type="EMBL" id="JAPMOS010000077">
    <property type="protein sequence ID" value="KAJ4456255.1"/>
    <property type="molecule type" value="Genomic_DNA"/>
</dbReference>
<feature type="region of interest" description="Disordered" evidence="1">
    <location>
        <begin position="192"/>
        <end position="230"/>
    </location>
</feature>
<feature type="region of interest" description="Disordered" evidence="1">
    <location>
        <begin position="135"/>
        <end position="160"/>
    </location>
</feature>
<reference evidence="2" key="1">
    <citation type="journal article" date="2022" name="bioRxiv">
        <title>Genomics of Preaxostyla Flagellates Illuminates Evolutionary Transitions and the Path Towards Mitochondrial Loss.</title>
        <authorList>
            <person name="Novak L.V.F."/>
            <person name="Treitli S.C."/>
            <person name="Pyrih J."/>
            <person name="Halakuc P."/>
            <person name="Pipaliya S.V."/>
            <person name="Vacek V."/>
            <person name="Brzon O."/>
            <person name="Soukal P."/>
            <person name="Eme L."/>
            <person name="Dacks J.B."/>
            <person name="Karnkowska A."/>
            <person name="Elias M."/>
            <person name="Hampl V."/>
        </authorList>
    </citation>
    <scope>NUCLEOTIDE SEQUENCE</scope>
    <source>
        <strain evidence="2">RCP-MX</strain>
    </source>
</reference>
<comment type="caution">
    <text evidence="2">The sequence shown here is derived from an EMBL/GenBank/DDBJ whole genome shotgun (WGS) entry which is preliminary data.</text>
</comment>